<keyword evidence="2" id="KW-0418">Kinase</keyword>
<evidence type="ECO:0000259" key="6">
    <source>
        <dbReference type="PROSITE" id="PS50921"/>
    </source>
</evidence>
<comment type="caution">
    <text evidence="7">The sequence shown here is derived from an EMBL/GenBank/DDBJ whole genome shotgun (WGS) entry which is preliminary data.</text>
</comment>
<evidence type="ECO:0000256" key="3">
    <source>
        <dbReference type="ARBA" id="ARBA00023015"/>
    </source>
</evidence>
<protein>
    <recommendedName>
        <fullName evidence="6">ANTAR domain-containing protein</fullName>
    </recommendedName>
</protein>
<dbReference type="PANTHER" id="PTHR40082">
    <property type="entry name" value="BLR5956 PROTEIN"/>
    <property type="match status" value="1"/>
</dbReference>
<dbReference type="AlphaFoldDB" id="A0A916RM28"/>
<dbReference type="Proteomes" id="UP000648801">
    <property type="component" value="Unassembled WGS sequence"/>
</dbReference>
<dbReference type="SMART" id="SM00065">
    <property type="entry name" value="GAF"/>
    <property type="match status" value="1"/>
</dbReference>
<dbReference type="InterPro" id="IPR003754">
    <property type="entry name" value="4pyrrol_synth_uPrphyn_synth"/>
</dbReference>
<dbReference type="PROSITE" id="PS50921">
    <property type="entry name" value="ANTAR"/>
    <property type="match status" value="1"/>
</dbReference>
<dbReference type="Pfam" id="PF03861">
    <property type="entry name" value="ANTAR"/>
    <property type="match status" value="1"/>
</dbReference>
<reference evidence="7" key="1">
    <citation type="journal article" date="2014" name="Int. J. Syst. Evol. Microbiol.">
        <title>Complete genome sequence of Corynebacterium casei LMG S-19264T (=DSM 44701T), isolated from a smear-ripened cheese.</title>
        <authorList>
            <consortium name="US DOE Joint Genome Institute (JGI-PGF)"/>
            <person name="Walter F."/>
            <person name="Albersmeier A."/>
            <person name="Kalinowski J."/>
            <person name="Ruckert C."/>
        </authorList>
    </citation>
    <scope>NUCLEOTIDE SEQUENCE</scope>
    <source>
        <strain evidence="7">CGMCC 1.15447</strain>
    </source>
</reference>
<keyword evidence="8" id="KW-1185">Reference proteome</keyword>
<dbReference type="GO" id="GO:0016301">
    <property type="term" value="F:kinase activity"/>
    <property type="evidence" value="ECO:0007669"/>
    <property type="project" value="UniProtKB-KW"/>
</dbReference>
<dbReference type="GO" id="GO:0004852">
    <property type="term" value="F:uroporphyrinogen-III synthase activity"/>
    <property type="evidence" value="ECO:0007669"/>
    <property type="project" value="InterPro"/>
</dbReference>
<evidence type="ECO:0000256" key="5">
    <source>
        <dbReference type="SAM" id="MobiDB-lite"/>
    </source>
</evidence>
<dbReference type="InterPro" id="IPR011006">
    <property type="entry name" value="CheY-like_superfamily"/>
</dbReference>
<evidence type="ECO:0000313" key="7">
    <source>
        <dbReference type="EMBL" id="GGA61368.1"/>
    </source>
</evidence>
<dbReference type="Pfam" id="PF02602">
    <property type="entry name" value="HEM4"/>
    <property type="match status" value="1"/>
</dbReference>
<dbReference type="Gene3D" id="3.40.50.10090">
    <property type="match status" value="2"/>
</dbReference>
<dbReference type="GO" id="GO:0006780">
    <property type="term" value="P:uroporphyrinogen III biosynthetic process"/>
    <property type="evidence" value="ECO:0007669"/>
    <property type="project" value="InterPro"/>
</dbReference>
<keyword evidence="3" id="KW-0805">Transcription regulation</keyword>
<dbReference type="EMBL" id="BMJB01000001">
    <property type="protein sequence ID" value="GGA61368.1"/>
    <property type="molecule type" value="Genomic_DNA"/>
</dbReference>
<keyword evidence="1" id="KW-0808">Transferase</keyword>
<evidence type="ECO:0000256" key="1">
    <source>
        <dbReference type="ARBA" id="ARBA00022679"/>
    </source>
</evidence>
<dbReference type="Gene3D" id="1.10.10.10">
    <property type="entry name" value="Winged helix-like DNA-binding domain superfamily/Winged helix DNA-binding domain"/>
    <property type="match status" value="1"/>
</dbReference>
<dbReference type="PANTHER" id="PTHR40082:SF1">
    <property type="entry name" value="BLR5956 PROTEIN"/>
    <property type="match status" value="1"/>
</dbReference>
<gene>
    <name evidence="7" type="ORF">GCM10011507_11080</name>
</gene>
<dbReference type="RefSeq" id="WP_188758265.1">
    <property type="nucleotide sequence ID" value="NZ_BMJB01000001.1"/>
</dbReference>
<sequence length="570" mass="63130">MAHASFDGLRVLSLESRRAKEVEKLIRTYGGEPFVVPAMREVPLDSNVQALEFADDLIKGNYDLVVFFTGIGVRTLVNIVETKYSREKFLKALSSAQVAARGPKPQAALRELKVPVAVTAAEPATWRELLQGLETKYGTSLAEMRVAVQEYGASNPEFLSALTEKCREVTKVPVYQWALPEDIEPLRECVLAIAKGEMDVVLFMTAVQIIHLFQVAEVMNCQQELREGLRSMVVISIGPTTTEELTHYGLTPDFEPSHPKMGFLVNEAAQYASKVLRQKRSGEAAKDALRAPSQKSAKITPQAAKTNAPAETPAPAKVRRVAPSTSNMAGFRDALMPIDFLHEISSRIAGSDSFHVVLERIVGFATTIIPCDSCFIYVLEGDKLVLRASQNPHADIIDQLDIKLGQGVTGWSAEHREPVAIASNASNDPRFKAFKNLPEDHFEAILCTPILCASKIVGVINLQHRLSYQHTPNEIRLLSTIGYLVGAEIERARLESENAQLMGKLETRKAVDRAKGILQRDLAITEDEAYRRMQTESRQRRKSMREIAEAILLSEDLRKSRVDVGEKSAS</sequence>
<dbReference type="SUPFAM" id="SSF52172">
    <property type="entry name" value="CheY-like"/>
    <property type="match status" value="1"/>
</dbReference>
<dbReference type="InterPro" id="IPR029016">
    <property type="entry name" value="GAF-like_dom_sf"/>
</dbReference>
<organism evidence="7 8">
    <name type="scientific">Edaphobacter acidisoli</name>
    <dbReference type="NCBI Taxonomy" id="2040573"/>
    <lineage>
        <taxon>Bacteria</taxon>
        <taxon>Pseudomonadati</taxon>
        <taxon>Acidobacteriota</taxon>
        <taxon>Terriglobia</taxon>
        <taxon>Terriglobales</taxon>
        <taxon>Acidobacteriaceae</taxon>
        <taxon>Edaphobacter</taxon>
    </lineage>
</organism>
<dbReference type="InterPro" id="IPR003018">
    <property type="entry name" value="GAF"/>
</dbReference>
<evidence type="ECO:0000256" key="2">
    <source>
        <dbReference type="ARBA" id="ARBA00022777"/>
    </source>
</evidence>
<feature type="region of interest" description="Disordered" evidence="5">
    <location>
        <begin position="283"/>
        <end position="321"/>
    </location>
</feature>
<feature type="compositionally biased region" description="Polar residues" evidence="5">
    <location>
        <begin position="293"/>
        <end position="305"/>
    </location>
</feature>
<dbReference type="InterPro" id="IPR005561">
    <property type="entry name" value="ANTAR"/>
</dbReference>
<dbReference type="SUPFAM" id="SSF69618">
    <property type="entry name" value="HemD-like"/>
    <property type="match status" value="1"/>
</dbReference>
<dbReference type="InterPro" id="IPR039793">
    <property type="entry name" value="UROS/Hem4"/>
</dbReference>
<reference evidence="7" key="2">
    <citation type="submission" date="2020-09" db="EMBL/GenBank/DDBJ databases">
        <authorList>
            <person name="Sun Q."/>
            <person name="Zhou Y."/>
        </authorList>
    </citation>
    <scope>NUCLEOTIDE SEQUENCE</scope>
    <source>
        <strain evidence="7">CGMCC 1.15447</strain>
    </source>
</reference>
<evidence type="ECO:0000256" key="4">
    <source>
        <dbReference type="ARBA" id="ARBA00023163"/>
    </source>
</evidence>
<dbReference type="SMART" id="SM01012">
    <property type="entry name" value="ANTAR"/>
    <property type="match status" value="1"/>
</dbReference>
<proteinExistence type="predicted"/>
<keyword evidence="4" id="KW-0804">Transcription</keyword>
<dbReference type="InterPro" id="IPR036388">
    <property type="entry name" value="WH-like_DNA-bd_sf"/>
</dbReference>
<dbReference type="Pfam" id="PF01590">
    <property type="entry name" value="GAF"/>
    <property type="match status" value="1"/>
</dbReference>
<dbReference type="InterPro" id="IPR036108">
    <property type="entry name" value="4pyrrol_syn_uPrphyn_synt_sf"/>
</dbReference>
<accession>A0A916RM28</accession>
<dbReference type="CDD" id="cd06578">
    <property type="entry name" value="HemD"/>
    <property type="match status" value="1"/>
</dbReference>
<evidence type="ECO:0000313" key="8">
    <source>
        <dbReference type="Proteomes" id="UP000648801"/>
    </source>
</evidence>
<dbReference type="GO" id="GO:0003723">
    <property type="term" value="F:RNA binding"/>
    <property type="evidence" value="ECO:0007669"/>
    <property type="project" value="InterPro"/>
</dbReference>
<feature type="domain" description="ANTAR" evidence="6">
    <location>
        <begin position="491"/>
        <end position="552"/>
    </location>
</feature>
<name>A0A916RM28_9BACT</name>
<dbReference type="SUPFAM" id="SSF55781">
    <property type="entry name" value="GAF domain-like"/>
    <property type="match status" value="1"/>
</dbReference>
<dbReference type="Gene3D" id="3.30.450.40">
    <property type="match status" value="1"/>
</dbReference>